<proteinExistence type="predicted"/>
<keyword evidence="4" id="KW-1185">Reference proteome</keyword>
<dbReference type="InterPro" id="IPR011047">
    <property type="entry name" value="Quinoprotein_ADH-like_sf"/>
</dbReference>
<protein>
    <submittedName>
        <fullName evidence="3">PQQ enzyme repeat protein</fullName>
    </submittedName>
</protein>
<dbReference type="InterPro" id="IPR002372">
    <property type="entry name" value="PQQ_rpt_dom"/>
</dbReference>
<evidence type="ECO:0000313" key="3">
    <source>
        <dbReference type="EMBL" id="TWT78745.1"/>
    </source>
</evidence>
<organism evidence="3 4">
    <name type="scientific">Novipirellula herctigrandis</name>
    <dbReference type="NCBI Taxonomy" id="2527986"/>
    <lineage>
        <taxon>Bacteria</taxon>
        <taxon>Pseudomonadati</taxon>
        <taxon>Planctomycetota</taxon>
        <taxon>Planctomycetia</taxon>
        <taxon>Pirellulales</taxon>
        <taxon>Pirellulaceae</taxon>
        <taxon>Novipirellula</taxon>
    </lineage>
</organism>
<dbReference type="Proteomes" id="UP000315010">
    <property type="component" value="Unassembled WGS sequence"/>
</dbReference>
<dbReference type="InterPro" id="IPR053143">
    <property type="entry name" value="Arylsulfate_ST"/>
</dbReference>
<dbReference type="PANTHER" id="PTHR35340:SF5">
    <property type="entry name" value="ASST-DOMAIN-CONTAINING PROTEIN"/>
    <property type="match status" value="1"/>
</dbReference>
<dbReference type="AlphaFoldDB" id="A0A5C5YUV1"/>
<feature type="domain" description="Pyrrolo-quinoline quinone repeat" evidence="2">
    <location>
        <begin position="38"/>
        <end position="151"/>
    </location>
</feature>
<accession>A0A5C5YUV1</accession>
<sequence length="308" mass="33777" precursor="true">MNNPLTYAITILLSSCFPLAAFAQLDTPFVHGTLSGSVLATGGGRIMLLDQTGTIQWQHQGQNCSDVWMLDNGNVLHADNNVTEIDPKTNAIVWSYRPTQQKGGATFSCQRLLNGNTVVGENSAGRIVEVDKSGKVVFELKLPLTEPGSHNNLRMVRKLKNGNYLVCHKGESLVREYTPNGDVVFEVKVSDVPYSAVRLDSGHTMVGHINHISEYDTQGNIVWQFNKNELEGLDIGMICGIHVQPNGNVVMGIYRAVQKANGAGLLEITRSKELVWRYANTSSKADRNMMSVQLLDSDGKPLPGDVLR</sequence>
<keyword evidence="1" id="KW-0732">Signal</keyword>
<evidence type="ECO:0000313" key="4">
    <source>
        <dbReference type="Proteomes" id="UP000315010"/>
    </source>
</evidence>
<dbReference type="Pfam" id="PF13360">
    <property type="entry name" value="PQQ_2"/>
    <property type="match status" value="1"/>
</dbReference>
<dbReference type="EMBL" id="SJPJ01000001">
    <property type="protein sequence ID" value="TWT78745.1"/>
    <property type="molecule type" value="Genomic_DNA"/>
</dbReference>
<dbReference type="SUPFAM" id="SSF50998">
    <property type="entry name" value="Quinoprotein alcohol dehydrogenase-like"/>
    <property type="match status" value="1"/>
</dbReference>
<feature type="signal peptide" evidence="1">
    <location>
        <begin position="1"/>
        <end position="23"/>
    </location>
</feature>
<name>A0A5C5YUV1_9BACT</name>
<dbReference type="PANTHER" id="PTHR35340">
    <property type="entry name" value="PQQ ENZYME REPEAT PROTEIN-RELATED"/>
    <property type="match status" value="1"/>
</dbReference>
<dbReference type="Gene3D" id="2.130.10.10">
    <property type="entry name" value="YVTN repeat-like/Quinoprotein amine dehydrogenase"/>
    <property type="match status" value="1"/>
</dbReference>
<evidence type="ECO:0000256" key="1">
    <source>
        <dbReference type="SAM" id="SignalP"/>
    </source>
</evidence>
<feature type="chain" id="PRO_5023064814" evidence="1">
    <location>
        <begin position="24"/>
        <end position="308"/>
    </location>
</feature>
<dbReference type="InterPro" id="IPR015943">
    <property type="entry name" value="WD40/YVTN_repeat-like_dom_sf"/>
</dbReference>
<evidence type="ECO:0000259" key="2">
    <source>
        <dbReference type="Pfam" id="PF13360"/>
    </source>
</evidence>
<dbReference type="OrthoDB" id="264813at2"/>
<dbReference type="RefSeq" id="WP_146393810.1">
    <property type="nucleotide sequence ID" value="NZ_SJPJ01000001.1"/>
</dbReference>
<comment type="caution">
    <text evidence="3">The sequence shown here is derived from an EMBL/GenBank/DDBJ whole genome shotgun (WGS) entry which is preliminary data.</text>
</comment>
<gene>
    <name evidence="3" type="ORF">CA13_01420</name>
</gene>
<reference evidence="3 4" key="1">
    <citation type="submission" date="2019-02" db="EMBL/GenBank/DDBJ databases">
        <title>Deep-cultivation of Planctomycetes and their phenomic and genomic characterization uncovers novel biology.</title>
        <authorList>
            <person name="Wiegand S."/>
            <person name="Jogler M."/>
            <person name="Boedeker C."/>
            <person name="Pinto D."/>
            <person name="Vollmers J."/>
            <person name="Rivas-Marin E."/>
            <person name="Kohn T."/>
            <person name="Peeters S.H."/>
            <person name="Heuer A."/>
            <person name="Rast P."/>
            <person name="Oberbeckmann S."/>
            <person name="Bunk B."/>
            <person name="Jeske O."/>
            <person name="Meyerdierks A."/>
            <person name="Storesund J.E."/>
            <person name="Kallscheuer N."/>
            <person name="Luecker S."/>
            <person name="Lage O.M."/>
            <person name="Pohl T."/>
            <person name="Merkel B.J."/>
            <person name="Hornburger P."/>
            <person name="Mueller R.-W."/>
            <person name="Bruemmer F."/>
            <person name="Labrenz M."/>
            <person name="Spormann A.M."/>
            <person name="Op Den Camp H."/>
            <person name="Overmann J."/>
            <person name="Amann R."/>
            <person name="Jetten M.S.M."/>
            <person name="Mascher T."/>
            <person name="Medema M.H."/>
            <person name="Devos D.P."/>
            <person name="Kaster A.-K."/>
            <person name="Ovreas L."/>
            <person name="Rohde M."/>
            <person name="Galperin M.Y."/>
            <person name="Jogler C."/>
        </authorList>
    </citation>
    <scope>NUCLEOTIDE SEQUENCE [LARGE SCALE GENOMIC DNA]</scope>
    <source>
        <strain evidence="3 4">CA13</strain>
    </source>
</reference>